<feature type="signal peptide" evidence="1">
    <location>
        <begin position="1"/>
        <end position="26"/>
    </location>
</feature>
<dbReference type="EMBL" id="CP054143">
    <property type="protein sequence ID" value="QKJ65494.1"/>
    <property type="molecule type" value="Genomic_DNA"/>
</dbReference>
<evidence type="ECO:0000313" key="3">
    <source>
        <dbReference type="Proteomes" id="UP000504844"/>
    </source>
</evidence>
<dbReference type="RefSeq" id="WP_173532004.1">
    <property type="nucleotide sequence ID" value="NZ_CP054143.1"/>
</dbReference>
<evidence type="ECO:0000313" key="2">
    <source>
        <dbReference type="EMBL" id="QKJ65494.1"/>
    </source>
</evidence>
<keyword evidence="1" id="KW-0732">Signal</keyword>
<gene>
    <name evidence="2" type="ORF">HQN60_01375</name>
</gene>
<dbReference type="SUPFAM" id="SSF53850">
    <property type="entry name" value="Periplasmic binding protein-like II"/>
    <property type="match status" value="1"/>
</dbReference>
<dbReference type="InterPro" id="IPR011972">
    <property type="entry name" value="CHP02285"/>
</dbReference>
<reference evidence="2 3" key="1">
    <citation type="submission" date="2020-05" db="EMBL/GenBank/DDBJ databases">
        <title>Complete genome sequence of Deefgea sp. D17.</title>
        <authorList>
            <person name="Bae J.-W."/>
            <person name="Han J.E."/>
        </authorList>
    </citation>
    <scope>NUCLEOTIDE SEQUENCE [LARGE SCALE GENOMIC DNA]</scope>
    <source>
        <strain evidence="2 3">D17</strain>
    </source>
</reference>
<organism evidence="2 3">
    <name type="scientific">Deefgea piscis</name>
    <dbReference type="NCBI Taxonomy" id="2739061"/>
    <lineage>
        <taxon>Bacteria</taxon>
        <taxon>Pseudomonadati</taxon>
        <taxon>Pseudomonadota</taxon>
        <taxon>Betaproteobacteria</taxon>
        <taxon>Neisseriales</taxon>
        <taxon>Chitinibacteraceae</taxon>
        <taxon>Deefgea</taxon>
    </lineage>
</organism>
<dbReference type="NCBIfam" id="TIGR02285">
    <property type="entry name" value="TIGR02285 family protein"/>
    <property type="match status" value="1"/>
</dbReference>
<dbReference type="KEGG" id="dee:HQN60_01375"/>
<accession>A0A6M8SMV6</accession>
<feature type="chain" id="PRO_5027043329" evidence="1">
    <location>
        <begin position="27"/>
        <end position="316"/>
    </location>
</feature>
<keyword evidence="3" id="KW-1185">Reference proteome</keyword>
<dbReference type="AlphaFoldDB" id="A0A6M8SMV6"/>
<sequence length="316" mass="35861">MMSRWIRQSGYWFLSLCLLSAAPVRAAVVDEITWLLLDLPPWMILVDGKPTEGMSDIRRRMVFDRMPEYKQTFVVAPTIRIKAIMEEENPKACFALSLITPAHEKRFYAAPIEQVLPHSVIVRDEIIAKIPRTKEGKVDFAALVNSPSLRGLINKGRSYSDDIDEKVAKRAANSGLSYVTSIKGNSNAFKMLSQGRADYTVEYEELWMYAKRNTADLSSAKLKALPIDNAKLLTGGIVCPRTAWGRDAIIKIRNITSQLASNPEFQNRTNRWQSPETLSTYKVALDQFYKEMGKPLNLKELPPILIGRQPKWENNI</sequence>
<evidence type="ECO:0000256" key="1">
    <source>
        <dbReference type="SAM" id="SignalP"/>
    </source>
</evidence>
<dbReference type="Proteomes" id="UP000504844">
    <property type="component" value="Chromosome"/>
</dbReference>
<proteinExistence type="predicted"/>
<name>A0A6M8SMV6_9NEIS</name>
<protein>
    <submittedName>
        <fullName evidence="2">TIGR02285 family protein</fullName>
    </submittedName>
</protein>